<reference evidence="1 2" key="1">
    <citation type="submission" date="2016-05" db="EMBL/GenBank/DDBJ databases">
        <title>Genomic and physiological characterization of Planctopirus sp. isolated from fresh water lake.</title>
        <authorList>
            <person name="Subhash Y."/>
            <person name="Ramana C."/>
        </authorList>
    </citation>
    <scope>NUCLEOTIDE SEQUENCE [LARGE SCALE GENOMIC DNA]</scope>
    <source>
        <strain evidence="1 2">JC280</strain>
    </source>
</reference>
<dbReference type="Proteomes" id="UP000094828">
    <property type="component" value="Unassembled WGS sequence"/>
</dbReference>
<evidence type="ECO:0000313" key="1">
    <source>
        <dbReference type="EMBL" id="ODA32535.1"/>
    </source>
</evidence>
<dbReference type="EMBL" id="LYDR01000063">
    <property type="protein sequence ID" value="ODA32535.1"/>
    <property type="molecule type" value="Genomic_DNA"/>
</dbReference>
<accession>A0A1C3EH09</accession>
<protein>
    <submittedName>
        <fullName evidence="1">Uncharacterized protein</fullName>
    </submittedName>
</protein>
<proteinExistence type="predicted"/>
<evidence type="ECO:0000313" key="2">
    <source>
        <dbReference type="Proteomes" id="UP000094828"/>
    </source>
</evidence>
<name>A0A1C3EH09_9PLAN</name>
<keyword evidence="2" id="KW-1185">Reference proteome</keyword>
<comment type="caution">
    <text evidence="1">The sequence shown here is derived from an EMBL/GenBank/DDBJ whole genome shotgun (WGS) entry which is preliminary data.</text>
</comment>
<organism evidence="1 2">
    <name type="scientific">Planctopirus hydrillae</name>
    <dbReference type="NCBI Taxonomy" id="1841610"/>
    <lineage>
        <taxon>Bacteria</taxon>
        <taxon>Pseudomonadati</taxon>
        <taxon>Planctomycetota</taxon>
        <taxon>Planctomycetia</taxon>
        <taxon>Planctomycetales</taxon>
        <taxon>Planctomycetaceae</taxon>
        <taxon>Planctopirus</taxon>
    </lineage>
</organism>
<sequence>MLYWVIEAVLSCKGNKETDVTNRRRVRAQVPAKAEESWEVLSNPAFRSRQLADCSLSQSVL</sequence>
<gene>
    <name evidence="1" type="ORF">A6X21_19390</name>
</gene>
<dbReference type="AlphaFoldDB" id="A0A1C3EH09"/>